<dbReference type="FunFam" id="1.10.150.20:FF:000126">
    <property type="entry name" value="DNA repair protein RAD51 homolog"/>
    <property type="match status" value="1"/>
</dbReference>
<evidence type="ECO:0000256" key="2">
    <source>
        <dbReference type="ARBA" id="ARBA00008897"/>
    </source>
</evidence>
<evidence type="ECO:0000256" key="10">
    <source>
        <dbReference type="SAM" id="MobiDB-lite"/>
    </source>
</evidence>
<dbReference type="AlphaFoldDB" id="A0A7J6MV82"/>
<keyword evidence="5" id="KW-0238">DNA-binding</keyword>
<protein>
    <submittedName>
        <fullName evidence="14">Meiotic recombination protein dmc1</fullName>
    </submittedName>
</protein>
<dbReference type="GO" id="GO:0000730">
    <property type="term" value="P:DNA recombinase assembly"/>
    <property type="evidence" value="ECO:0007669"/>
    <property type="project" value="TreeGrafter"/>
</dbReference>
<sequence length="411" mass="44446">MAAVAAQVSPTATQDDFAAAVASMASPSKQTSVEKPKAKGRPRKDKTQTQSLPSPPAASSPSASAASPIEAHASGDVHMDMASDVEDDADDDFQEIEKLQDAGINAADLRKLKEAGLNTAMAVIYTTKRDLCSIKGLSEQKVEKIQEAARKLTSAGFITGSEFVRTKCKKRFRLSTGSSKVDQLLGGGVESCSITEFFGEFRCGKTQLCHSLSVIAQMPQSYGGANGKVCYIDTENTFRPDRITQIAQAFGVDPQQVLDNIIYARCYNSEHLVQLLLCVAAKMAEEKYALLVVDSIMGPFRVDFTGRGDLAERQQLLSRVMSRLQKLSEEYNLAVVITNQVMADPAAAMSFAANPPKPIGGHVLAHYSTTRIALRKGRGEQRIMKIIDSPNLPEGDCVFEICNKGIQDAKD</sequence>
<comment type="caution">
    <text evidence="14">The sequence shown here is derived from an EMBL/GenBank/DDBJ whole genome shotgun (WGS) entry which is preliminary data.</text>
</comment>
<dbReference type="InterPro" id="IPR003593">
    <property type="entry name" value="AAA+_ATPase"/>
</dbReference>
<evidence type="ECO:0000256" key="9">
    <source>
        <dbReference type="RuleBase" id="RU003422"/>
    </source>
</evidence>
<dbReference type="SUPFAM" id="SSF47794">
    <property type="entry name" value="Rad51 N-terminal domain-like"/>
    <property type="match status" value="1"/>
</dbReference>
<dbReference type="GO" id="GO:0007131">
    <property type="term" value="P:reciprocal meiotic recombination"/>
    <property type="evidence" value="ECO:0007669"/>
    <property type="project" value="InterPro"/>
</dbReference>
<dbReference type="Proteomes" id="UP000572268">
    <property type="component" value="Unassembled WGS sequence"/>
</dbReference>
<dbReference type="InterPro" id="IPR027417">
    <property type="entry name" value="P-loop_NTPase"/>
</dbReference>
<reference evidence="15 16" key="1">
    <citation type="submission" date="2020-04" db="EMBL/GenBank/DDBJ databases">
        <title>Perkinsus olseni comparative genomics.</title>
        <authorList>
            <person name="Bogema D.R."/>
        </authorList>
    </citation>
    <scope>NUCLEOTIDE SEQUENCE [LARGE SCALE GENOMIC DNA]</scope>
    <source>
        <strain evidence="13">ATCC PRA-179</strain>
        <strain evidence="14">ATCC PRA-31</strain>
    </source>
</reference>
<evidence type="ECO:0000256" key="5">
    <source>
        <dbReference type="ARBA" id="ARBA00023125"/>
    </source>
</evidence>
<dbReference type="SMART" id="SM00382">
    <property type="entry name" value="AAA"/>
    <property type="match status" value="1"/>
</dbReference>
<dbReference type="InterPro" id="IPR013632">
    <property type="entry name" value="Rad51_C"/>
</dbReference>
<proteinExistence type="inferred from homology"/>
<feature type="domain" description="RecA family profile 1" evidence="11">
    <location>
        <begin position="170"/>
        <end position="341"/>
    </location>
</feature>
<feature type="region of interest" description="Disordered" evidence="10">
    <location>
        <begin position="1"/>
        <end position="67"/>
    </location>
</feature>
<dbReference type="GO" id="GO:0042148">
    <property type="term" value="P:DNA strand invasion"/>
    <property type="evidence" value="ECO:0007669"/>
    <property type="project" value="TreeGrafter"/>
</dbReference>
<evidence type="ECO:0000313" key="14">
    <source>
        <dbReference type="EMBL" id="KAF4675463.1"/>
    </source>
</evidence>
<keyword evidence="8" id="KW-0131">Cell cycle</keyword>
<dbReference type="PROSITE" id="PS50162">
    <property type="entry name" value="RECA_2"/>
    <property type="match status" value="1"/>
</dbReference>
<keyword evidence="6" id="KW-0539">Nucleus</keyword>
<dbReference type="Pfam" id="PF08423">
    <property type="entry name" value="Rad51"/>
    <property type="match status" value="1"/>
</dbReference>
<dbReference type="PANTHER" id="PTHR22942:SF30">
    <property type="entry name" value="MEIOTIC RECOMBINATION PROTEIN DMC1_LIM15 HOMOLOG"/>
    <property type="match status" value="1"/>
</dbReference>
<dbReference type="InterPro" id="IPR020587">
    <property type="entry name" value="RecA_monomer-monomer_interface"/>
</dbReference>
<gene>
    <name evidence="14" type="primary">DMC1</name>
    <name evidence="14" type="ORF">FOL46_001401</name>
    <name evidence="13" type="ORF">FOZ61_005172</name>
</gene>
<dbReference type="SUPFAM" id="SSF52540">
    <property type="entry name" value="P-loop containing nucleoside triphosphate hydrolases"/>
    <property type="match status" value="1"/>
</dbReference>
<dbReference type="FunFam" id="3.40.50.300:FF:000239">
    <property type="entry name" value="Meiotic recombination protein DMC1"/>
    <property type="match status" value="1"/>
</dbReference>
<dbReference type="NCBIfam" id="TIGR02238">
    <property type="entry name" value="recomb_DMC1"/>
    <property type="match status" value="1"/>
</dbReference>
<dbReference type="GO" id="GO:0140664">
    <property type="term" value="F:ATP-dependent DNA damage sensor activity"/>
    <property type="evidence" value="ECO:0007669"/>
    <property type="project" value="InterPro"/>
</dbReference>
<dbReference type="GO" id="GO:0003697">
    <property type="term" value="F:single-stranded DNA binding"/>
    <property type="evidence" value="ECO:0007669"/>
    <property type="project" value="TreeGrafter"/>
</dbReference>
<evidence type="ECO:0000256" key="6">
    <source>
        <dbReference type="ARBA" id="ARBA00023242"/>
    </source>
</evidence>
<dbReference type="InterPro" id="IPR011940">
    <property type="entry name" value="Dmc1"/>
</dbReference>
<dbReference type="NCBIfam" id="NF003301">
    <property type="entry name" value="PRK04301.1"/>
    <property type="match status" value="1"/>
</dbReference>
<name>A0A7J6MV82_PEROL</name>
<dbReference type="Proteomes" id="UP000570595">
    <property type="component" value="Unassembled WGS sequence"/>
</dbReference>
<dbReference type="EMBL" id="JABANN010000014">
    <property type="protein sequence ID" value="KAF4675463.1"/>
    <property type="molecule type" value="Genomic_DNA"/>
</dbReference>
<evidence type="ECO:0000256" key="1">
    <source>
        <dbReference type="ARBA" id="ARBA00004123"/>
    </source>
</evidence>
<dbReference type="EMBL" id="JABAHT010000029">
    <property type="protein sequence ID" value="KAF4669037.1"/>
    <property type="molecule type" value="Genomic_DNA"/>
</dbReference>
<dbReference type="GO" id="GO:0000794">
    <property type="term" value="C:condensed nuclear chromosome"/>
    <property type="evidence" value="ECO:0007669"/>
    <property type="project" value="TreeGrafter"/>
</dbReference>
<dbReference type="Gene3D" id="1.10.150.20">
    <property type="entry name" value="5' to 3' exonuclease, C-terminal subdomain"/>
    <property type="match status" value="1"/>
</dbReference>
<dbReference type="InterPro" id="IPR020588">
    <property type="entry name" value="RecA_ATP-bd"/>
</dbReference>
<evidence type="ECO:0000313" key="15">
    <source>
        <dbReference type="Proteomes" id="UP000570595"/>
    </source>
</evidence>
<accession>A0A7J6MV82</accession>
<keyword evidence="3 9" id="KW-0547">Nucleotide-binding</keyword>
<dbReference type="GO" id="GO:0006312">
    <property type="term" value="P:mitotic recombination"/>
    <property type="evidence" value="ECO:0007669"/>
    <property type="project" value="TreeGrafter"/>
</dbReference>
<dbReference type="CDD" id="cd19514">
    <property type="entry name" value="DMC1"/>
    <property type="match status" value="1"/>
</dbReference>
<evidence type="ECO:0000256" key="4">
    <source>
        <dbReference type="ARBA" id="ARBA00022840"/>
    </source>
</evidence>
<dbReference type="PROSITE" id="PS50163">
    <property type="entry name" value="RECA_3"/>
    <property type="match status" value="1"/>
</dbReference>
<evidence type="ECO:0000259" key="11">
    <source>
        <dbReference type="PROSITE" id="PS50162"/>
    </source>
</evidence>
<dbReference type="PANTHER" id="PTHR22942">
    <property type="entry name" value="RECA/RAD51/RADA DNA STRAND-PAIRING FAMILY MEMBER"/>
    <property type="match status" value="1"/>
</dbReference>
<keyword evidence="4 9" id="KW-0067">ATP-binding</keyword>
<dbReference type="Gene3D" id="3.40.50.300">
    <property type="entry name" value="P-loop containing nucleotide triphosphate hydrolases"/>
    <property type="match status" value="1"/>
</dbReference>
<dbReference type="GO" id="GO:0003690">
    <property type="term" value="F:double-stranded DNA binding"/>
    <property type="evidence" value="ECO:0007669"/>
    <property type="project" value="TreeGrafter"/>
</dbReference>
<evidence type="ECO:0000256" key="3">
    <source>
        <dbReference type="ARBA" id="ARBA00022741"/>
    </source>
</evidence>
<dbReference type="GO" id="GO:0000150">
    <property type="term" value="F:DNA strand exchange activity"/>
    <property type="evidence" value="ECO:0007669"/>
    <property type="project" value="InterPro"/>
</dbReference>
<comment type="subcellular location">
    <subcellularLocation>
        <location evidence="1">Nucleus</location>
    </subcellularLocation>
</comment>
<dbReference type="InterPro" id="IPR010995">
    <property type="entry name" value="DNA_repair_Rad51/TF_NusA_a-hlx"/>
</dbReference>
<feature type="domain" description="RecA family profile 2" evidence="12">
    <location>
        <begin position="348"/>
        <end position="411"/>
    </location>
</feature>
<dbReference type="GO" id="GO:0005524">
    <property type="term" value="F:ATP binding"/>
    <property type="evidence" value="ECO:0007669"/>
    <property type="project" value="UniProtKB-KW"/>
</dbReference>
<evidence type="ECO:0000313" key="13">
    <source>
        <dbReference type="EMBL" id="KAF4669037.1"/>
    </source>
</evidence>
<dbReference type="OrthoDB" id="10251254at2759"/>
<organism evidence="14 16">
    <name type="scientific">Perkinsus olseni</name>
    <name type="common">Perkinsus atlanticus</name>
    <dbReference type="NCBI Taxonomy" id="32597"/>
    <lineage>
        <taxon>Eukaryota</taxon>
        <taxon>Sar</taxon>
        <taxon>Alveolata</taxon>
        <taxon>Perkinsozoa</taxon>
        <taxon>Perkinsea</taxon>
        <taxon>Perkinsida</taxon>
        <taxon>Perkinsidae</taxon>
        <taxon>Perkinsus</taxon>
    </lineage>
</organism>
<dbReference type="GO" id="GO:0070192">
    <property type="term" value="P:chromosome organization involved in meiotic cell cycle"/>
    <property type="evidence" value="ECO:0007669"/>
    <property type="project" value="TreeGrafter"/>
</dbReference>
<evidence type="ECO:0000256" key="8">
    <source>
        <dbReference type="ARBA" id="ARBA00023306"/>
    </source>
</evidence>
<comment type="similarity">
    <text evidence="2">Belongs to the RecA family. DMC1 subfamily.</text>
</comment>
<evidence type="ECO:0000313" key="16">
    <source>
        <dbReference type="Proteomes" id="UP000572268"/>
    </source>
</evidence>
<evidence type="ECO:0000256" key="7">
    <source>
        <dbReference type="ARBA" id="ARBA00023254"/>
    </source>
</evidence>
<keyword evidence="7" id="KW-0469">Meiosis</keyword>
<evidence type="ECO:0000259" key="12">
    <source>
        <dbReference type="PROSITE" id="PS50163"/>
    </source>
</evidence>